<feature type="region of interest" description="Disordered" evidence="1">
    <location>
        <begin position="1"/>
        <end position="27"/>
    </location>
</feature>
<gene>
    <name evidence="2" type="ORF">PCOR1329_LOCUS4633</name>
</gene>
<dbReference type="Proteomes" id="UP001189429">
    <property type="component" value="Unassembled WGS sequence"/>
</dbReference>
<accession>A0ABN9PNS9</accession>
<dbReference type="EMBL" id="CAUYUJ010001203">
    <property type="protein sequence ID" value="CAK0794745.1"/>
    <property type="molecule type" value="Genomic_DNA"/>
</dbReference>
<keyword evidence="3" id="KW-1185">Reference proteome</keyword>
<protein>
    <submittedName>
        <fullName evidence="2">Uncharacterized protein</fullName>
    </submittedName>
</protein>
<evidence type="ECO:0000313" key="3">
    <source>
        <dbReference type="Proteomes" id="UP001189429"/>
    </source>
</evidence>
<comment type="caution">
    <text evidence="2">The sequence shown here is derived from an EMBL/GenBank/DDBJ whole genome shotgun (WGS) entry which is preliminary data.</text>
</comment>
<proteinExistence type="predicted"/>
<name>A0ABN9PNS9_9DINO</name>
<organism evidence="2 3">
    <name type="scientific">Prorocentrum cordatum</name>
    <dbReference type="NCBI Taxonomy" id="2364126"/>
    <lineage>
        <taxon>Eukaryota</taxon>
        <taxon>Sar</taxon>
        <taxon>Alveolata</taxon>
        <taxon>Dinophyceae</taxon>
        <taxon>Prorocentrales</taxon>
        <taxon>Prorocentraceae</taxon>
        <taxon>Prorocentrum</taxon>
    </lineage>
</organism>
<reference evidence="2" key="1">
    <citation type="submission" date="2023-10" db="EMBL/GenBank/DDBJ databases">
        <authorList>
            <person name="Chen Y."/>
            <person name="Shah S."/>
            <person name="Dougan E. K."/>
            <person name="Thang M."/>
            <person name="Chan C."/>
        </authorList>
    </citation>
    <scope>NUCLEOTIDE SEQUENCE [LARGE SCALE GENOMIC DNA]</scope>
</reference>
<evidence type="ECO:0000313" key="2">
    <source>
        <dbReference type="EMBL" id="CAK0794745.1"/>
    </source>
</evidence>
<evidence type="ECO:0000256" key="1">
    <source>
        <dbReference type="SAM" id="MobiDB-lite"/>
    </source>
</evidence>
<sequence>MPPATACAPRPLDAPIPTAPERSEVGRCGPGLHRDGVLATSWAVSVLRLRFAAEVGALVAGFRRALAALVAAGFCASASLDVDEVAADLFSEGASRTLVMSGLIEGDPLVDAQILLSEESSAPTTPDACCAALDAWLSRGSGSGATVSLDRVARWRAT</sequence>